<evidence type="ECO:0000313" key="2">
    <source>
        <dbReference type="Proteomes" id="UP000094444"/>
    </source>
</evidence>
<protein>
    <submittedName>
        <fullName evidence="1">Uncharacterized protein</fullName>
    </submittedName>
</protein>
<name>A0A2P5I5M8_DIAHE</name>
<dbReference type="InParanoid" id="A0A2P5I5M8"/>
<dbReference type="AlphaFoldDB" id="A0A2P5I5M8"/>
<dbReference type="Proteomes" id="UP000094444">
    <property type="component" value="Unassembled WGS sequence"/>
</dbReference>
<proteinExistence type="predicted"/>
<evidence type="ECO:0000313" key="1">
    <source>
        <dbReference type="EMBL" id="POS77801.1"/>
    </source>
</evidence>
<comment type="caution">
    <text evidence="1">The sequence shown here is derived from an EMBL/GenBank/DDBJ whole genome shotgun (WGS) entry which is preliminary data.</text>
</comment>
<dbReference type="EMBL" id="MAVT02000239">
    <property type="protein sequence ID" value="POS77801.1"/>
    <property type="molecule type" value="Genomic_DNA"/>
</dbReference>
<accession>A0A2P5I5M8</accession>
<sequence>MALDVTSGLLGCQGVGRDQDQRCIVFKVVEGLSVPSEPDGHASSHGYPVTLSLWLMMPAYMHTYLTLAPAPYHRSGDTSQHPASLPCQACQGPGYQVGPLNGPRVARKVSDLMW</sequence>
<reference evidence="1" key="1">
    <citation type="submission" date="2017-09" db="EMBL/GenBank/DDBJ databases">
        <title>Polyketide synthases of a Diaporthe helianthi virulent isolate.</title>
        <authorList>
            <person name="Baroncelli R."/>
        </authorList>
    </citation>
    <scope>NUCLEOTIDE SEQUENCE [LARGE SCALE GENOMIC DNA]</scope>
    <source>
        <strain evidence="1">7/96</strain>
    </source>
</reference>
<gene>
    <name evidence="1" type="ORF">DHEL01_v203807</name>
</gene>
<organism evidence="1 2">
    <name type="scientific">Diaporthe helianthi</name>
    <dbReference type="NCBI Taxonomy" id="158607"/>
    <lineage>
        <taxon>Eukaryota</taxon>
        <taxon>Fungi</taxon>
        <taxon>Dikarya</taxon>
        <taxon>Ascomycota</taxon>
        <taxon>Pezizomycotina</taxon>
        <taxon>Sordariomycetes</taxon>
        <taxon>Sordariomycetidae</taxon>
        <taxon>Diaporthales</taxon>
        <taxon>Diaporthaceae</taxon>
        <taxon>Diaporthe</taxon>
    </lineage>
</organism>
<keyword evidence="2" id="KW-1185">Reference proteome</keyword>